<feature type="domain" description="Chemokine interleukin-8-like" evidence="3">
    <location>
        <begin position="23"/>
        <end position="86"/>
    </location>
</feature>
<evidence type="ECO:0000256" key="1">
    <source>
        <dbReference type="ARBA" id="ARBA00022514"/>
    </source>
</evidence>
<proteinExistence type="predicted"/>
<protein>
    <submittedName>
        <fullName evidence="4">C-C motif chemokine 5-like</fullName>
    </submittedName>
</protein>
<dbReference type="AlphaFoldDB" id="A0A3B4FFJ8"/>
<dbReference type="Gene3D" id="2.40.50.40">
    <property type="match status" value="1"/>
</dbReference>
<accession>A0A3B4FFJ8</accession>
<dbReference type="STRING" id="303518.ENSPNYP00000009365"/>
<dbReference type="GeneTree" id="ENSGT00900000141362"/>
<dbReference type="InterPro" id="IPR039809">
    <property type="entry name" value="Chemokine_b/g/d"/>
</dbReference>
<dbReference type="PANTHER" id="PTHR12015:SF186">
    <property type="entry name" value="C-C MOTIF CHEMOKINE 21-LIKE-RELATED"/>
    <property type="match status" value="1"/>
</dbReference>
<evidence type="ECO:0000259" key="3">
    <source>
        <dbReference type="SMART" id="SM00199"/>
    </source>
</evidence>
<dbReference type="SMART" id="SM00199">
    <property type="entry name" value="SCY"/>
    <property type="match status" value="1"/>
</dbReference>
<dbReference type="GO" id="GO:0072679">
    <property type="term" value="P:thymocyte migration"/>
    <property type="evidence" value="ECO:0007669"/>
    <property type="project" value="Ensembl"/>
</dbReference>
<dbReference type="GO" id="GO:0048538">
    <property type="term" value="P:thymus development"/>
    <property type="evidence" value="ECO:0007669"/>
    <property type="project" value="Ensembl"/>
</dbReference>
<feature type="signal peptide" evidence="2">
    <location>
        <begin position="1"/>
        <end position="20"/>
    </location>
</feature>
<name>A0A3B4FFJ8_9CICH</name>
<dbReference type="InterPro" id="IPR001811">
    <property type="entry name" value="Chemokine_IL8-like_dom"/>
</dbReference>
<dbReference type="Ensembl" id="ENSPNYT00000009582.1">
    <property type="protein sequence ID" value="ENSPNYP00000009365.1"/>
    <property type="gene ID" value="ENSPNYG00000007099.1"/>
</dbReference>
<evidence type="ECO:0000313" key="4">
    <source>
        <dbReference type="Ensembl" id="ENSPNYP00000009365.1"/>
    </source>
</evidence>
<dbReference type="CDD" id="cd00169">
    <property type="entry name" value="Chemokine"/>
    <property type="match status" value="1"/>
</dbReference>
<evidence type="ECO:0000256" key="2">
    <source>
        <dbReference type="SAM" id="SignalP"/>
    </source>
</evidence>
<dbReference type="InterPro" id="IPR036048">
    <property type="entry name" value="Interleukin_8-like_sf"/>
</dbReference>
<dbReference type="PANTHER" id="PTHR12015">
    <property type="entry name" value="SMALL INDUCIBLE CYTOKINE A"/>
    <property type="match status" value="1"/>
</dbReference>
<dbReference type="GO" id="GO:0005615">
    <property type="term" value="C:extracellular space"/>
    <property type="evidence" value="ECO:0007669"/>
    <property type="project" value="UniProtKB-KW"/>
</dbReference>
<keyword evidence="1" id="KW-0202">Cytokine</keyword>
<dbReference type="Pfam" id="PF00048">
    <property type="entry name" value="IL8"/>
    <property type="match status" value="1"/>
</dbReference>
<dbReference type="GO" id="GO:0097535">
    <property type="term" value="P:lymphoid lineage cell migration into thymus"/>
    <property type="evidence" value="ECO:0007669"/>
    <property type="project" value="Ensembl"/>
</dbReference>
<sequence length="114" mass="13224">MRFNTLFFLLILSCVCLALAQVPYDNCCLKYVRSMKPAAQKHAVKYRHQMTDGGCNIPAVIFTMRKGRIICTDPNETWVKDLMKKIDERPWKLSDMVIPKTILRPEDLLAHLKN</sequence>
<feature type="chain" id="PRO_5017275555" evidence="2">
    <location>
        <begin position="21"/>
        <end position="114"/>
    </location>
</feature>
<dbReference type="GO" id="GO:0006955">
    <property type="term" value="P:immune response"/>
    <property type="evidence" value="ECO:0007669"/>
    <property type="project" value="InterPro"/>
</dbReference>
<keyword evidence="2" id="KW-0732">Signal</keyword>
<dbReference type="GO" id="GO:0008009">
    <property type="term" value="F:chemokine activity"/>
    <property type="evidence" value="ECO:0007669"/>
    <property type="project" value="InterPro"/>
</dbReference>
<dbReference type="SUPFAM" id="SSF54117">
    <property type="entry name" value="Interleukin 8-like chemokines"/>
    <property type="match status" value="1"/>
</dbReference>
<reference evidence="4" key="1">
    <citation type="submission" date="2023-09" db="UniProtKB">
        <authorList>
            <consortium name="Ensembl"/>
        </authorList>
    </citation>
    <scope>IDENTIFICATION</scope>
</reference>
<organism evidence="4">
    <name type="scientific">Pundamilia nyererei</name>
    <dbReference type="NCBI Taxonomy" id="303518"/>
    <lineage>
        <taxon>Eukaryota</taxon>
        <taxon>Metazoa</taxon>
        <taxon>Chordata</taxon>
        <taxon>Craniata</taxon>
        <taxon>Vertebrata</taxon>
        <taxon>Euteleostomi</taxon>
        <taxon>Actinopterygii</taxon>
        <taxon>Neopterygii</taxon>
        <taxon>Teleostei</taxon>
        <taxon>Neoteleostei</taxon>
        <taxon>Acanthomorphata</taxon>
        <taxon>Ovalentaria</taxon>
        <taxon>Cichlomorphae</taxon>
        <taxon>Cichliformes</taxon>
        <taxon>Cichlidae</taxon>
        <taxon>African cichlids</taxon>
        <taxon>Pseudocrenilabrinae</taxon>
        <taxon>Haplochromini</taxon>
        <taxon>Pundamilia</taxon>
    </lineage>
</organism>